<reference evidence="1" key="2">
    <citation type="journal article" date="2015" name="Data Brief">
        <title>Shoot transcriptome of the giant reed, Arundo donax.</title>
        <authorList>
            <person name="Barrero R.A."/>
            <person name="Guerrero F.D."/>
            <person name="Moolhuijzen P."/>
            <person name="Goolsby J.A."/>
            <person name="Tidwell J."/>
            <person name="Bellgard S.E."/>
            <person name="Bellgard M.I."/>
        </authorList>
    </citation>
    <scope>NUCLEOTIDE SEQUENCE</scope>
    <source>
        <tissue evidence="1">Shoot tissue taken approximately 20 cm above the soil surface</tissue>
    </source>
</reference>
<accession>A0A0A8YFH5</accession>
<protein>
    <submittedName>
        <fullName evidence="1">Uncharacterized protein</fullName>
    </submittedName>
</protein>
<sequence length="19" mass="2061">MVPGVSACLLFVVMPGRRQ</sequence>
<name>A0A0A8YFH5_ARUDO</name>
<organism evidence="1">
    <name type="scientific">Arundo donax</name>
    <name type="common">Giant reed</name>
    <name type="synonym">Donax arundinaceus</name>
    <dbReference type="NCBI Taxonomy" id="35708"/>
    <lineage>
        <taxon>Eukaryota</taxon>
        <taxon>Viridiplantae</taxon>
        <taxon>Streptophyta</taxon>
        <taxon>Embryophyta</taxon>
        <taxon>Tracheophyta</taxon>
        <taxon>Spermatophyta</taxon>
        <taxon>Magnoliopsida</taxon>
        <taxon>Liliopsida</taxon>
        <taxon>Poales</taxon>
        <taxon>Poaceae</taxon>
        <taxon>PACMAD clade</taxon>
        <taxon>Arundinoideae</taxon>
        <taxon>Arundineae</taxon>
        <taxon>Arundo</taxon>
    </lineage>
</organism>
<proteinExistence type="predicted"/>
<evidence type="ECO:0000313" key="1">
    <source>
        <dbReference type="EMBL" id="JAD24939.1"/>
    </source>
</evidence>
<dbReference type="EMBL" id="GBRH01272956">
    <property type="protein sequence ID" value="JAD24939.1"/>
    <property type="molecule type" value="Transcribed_RNA"/>
</dbReference>
<reference evidence="1" key="1">
    <citation type="submission" date="2014-09" db="EMBL/GenBank/DDBJ databases">
        <authorList>
            <person name="Magalhaes I.L.F."/>
            <person name="Oliveira U."/>
            <person name="Santos F.R."/>
            <person name="Vidigal T.H.D.A."/>
            <person name="Brescovit A.D."/>
            <person name="Santos A.J."/>
        </authorList>
    </citation>
    <scope>NUCLEOTIDE SEQUENCE</scope>
    <source>
        <tissue evidence="1">Shoot tissue taken approximately 20 cm above the soil surface</tissue>
    </source>
</reference>
<dbReference type="AlphaFoldDB" id="A0A0A8YFH5"/>